<keyword evidence="2" id="KW-1185">Reference proteome</keyword>
<dbReference type="EMBL" id="JABBWK010000016">
    <property type="protein sequence ID" value="KAG1902674.1"/>
    <property type="molecule type" value="Genomic_DNA"/>
</dbReference>
<gene>
    <name evidence="1" type="ORF">F5891DRAFT_1186322</name>
</gene>
<dbReference type="GeneID" id="64660977"/>
<sequence>MFIQSSSLCKLPHEIFENIVLELISDDGPILPLLQSCKQINNILAFTQNTHLYSRIFRYRFNSAASARRLGARTHHSRHLAHQLAWYSNALKCIRRADIYDNGVLDAFWASFALMSENDGKNRHLLEAAGLPDFVDEFVRNRLYQDSANTNGWPNESPINCLALWLLWFTSTEERLKAESTVRRNEIIRLVLPFVIVPFRYPSAHAPHNHFTMPLTENSNGHLRQSIIPAHGTFPIYRAGRAHTTHFYDRTDFEIGIPLSSTAAKLIFFSRRQVTPIGIPIHLPLTRQHAFQLGFGDQIGPTQEDVHELNQHKVVKHPSLASDSIRTPSSQLDDDWYRLTDCIYPMQKSSLKNAHYTYGSATGLWQGRILVPTDNAFAAILQHVQMPEEFTEQQLFLNAYPLFMRLREYHCVDPQDPVPTGGADDGFDDGISNAWIPRGVHLHEDLASRFLSTGVILIPILIIDQQSEGKLKLQHHDRTYTYEAYRPGLANSHDEATCRGCQYRGTCNIVYREHDDQFLAERSQGDESDTDADVDVGDDDGQFLQDASAQYDTVIDDIFEAMDEDSDYESDEEYCVERKCNGVLDIALVGETDYQHGQAWNHYKFYGRVREWDGLVALVRIPAHQHSHPAVGLGLWVFSGYIVGGQNFVGTWRALGEVNPVTPTLESAFAMTRREEGS</sequence>
<comment type="caution">
    <text evidence="1">The sequence shown here is derived from an EMBL/GenBank/DDBJ whole genome shotgun (WGS) entry which is preliminary data.</text>
</comment>
<evidence type="ECO:0000313" key="1">
    <source>
        <dbReference type="EMBL" id="KAG1902674.1"/>
    </source>
</evidence>
<proteinExistence type="predicted"/>
<name>A0AAD4ECW0_9AGAM</name>
<protein>
    <recommendedName>
        <fullName evidence="3">F-box domain-containing protein</fullName>
    </recommendedName>
</protein>
<organism evidence="1 2">
    <name type="scientific">Suillus fuscotomentosus</name>
    <dbReference type="NCBI Taxonomy" id="1912939"/>
    <lineage>
        <taxon>Eukaryota</taxon>
        <taxon>Fungi</taxon>
        <taxon>Dikarya</taxon>
        <taxon>Basidiomycota</taxon>
        <taxon>Agaricomycotina</taxon>
        <taxon>Agaricomycetes</taxon>
        <taxon>Agaricomycetidae</taxon>
        <taxon>Boletales</taxon>
        <taxon>Suillineae</taxon>
        <taxon>Suillaceae</taxon>
        <taxon>Suillus</taxon>
    </lineage>
</organism>
<reference evidence="1" key="1">
    <citation type="journal article" date="2020" name="New Phytol.">
        <title>Comparative genomics reveals dynamic genome evolution in host specialist ectomycorrhizal fungi.</title>
        <authorList>
            <person name="Lofgren L.A."/>
            <person name="Nguyen N.H."/>
            <person name="Vilgalys R."/>
            <person name="Ruytinx J."/>
            <person name="Liao H.L."/>
            <person name="Branco S."/>
            <person name="Kuo A."/>
            <person name="LaButti K."/>
            <person name="Lipzen A."/>
            <person name="Andreopoulos W."/>
            <person name="Pangilinan J."/>
            <person name="Riley R."/>
            <person name="Hundley H."/>
            <person name="Na H."/>
            <person name="Barry K."/>
            <person name="Grigoriev I.V."/>
            <person name="Stajich J.E."/>
            <person name="Kennedy P.G."/>
        </authorList>
    </citation>
    <scope>NUCLEOTIDE SEQUENCE</scope>
    <source>
        <strain evidence="1">FC203</strain>
    </source>
</reference>
<dbReference type="RefSeq" id="XP_041228249.1">
    <property type="nucleotide sequence ID" value="XM_041366679.1"/>
</dbReference>
<dbReference type="AlphaFoldDB" id="A0AAD4ECW0"/>
<accession>A0AAD4ECW0</accession>
<dbReference type="Proteomes" id="UP001195769">
    <property type="component" value="Unassembled WGS sequence"/>
</dbReference>
<evidence type="ECO:0008006" key="3">
    <source>
        <dbReference type="Google" id="ProtNLM"/>
    </source>
</evidence>
<evidence type="ECO:0000313" key="2">
    <source>
        <dbReference type="Proteomes" id="UP001195769"/>
    </source>
</evidence>